<proteinExistence type="predicted"/>
<name>A0ABW6X303_9ACTN</name>
<dbReference type="PROSITE" id="PS51257">
    <property type="entry name" value="PROKAR_LIPOPROTEIN"/>
    <property type="match status" value="1"/>
</dbReference>
<reference evidence="2 3" key="1">
    <citation type="submission" date="2024-10" db="EMBL/GenBank/DDBJ databases">
        <title>The Natural Products Discovery Center: Release of the First 8490 Sequenced Strains for Exploring Actinobacteria Biosynthetic Diversity.</title>
        <authorList>
            <person name="Kalkreuter E."/>
            <person name="Kautsar S.A."/>
            <person name="Yang D."/>
            <person name="Bader C.D."/>
            <person name="Teijaro C.N."/>
            <person name="Fluegel L."/>
            <person name="Davis C.M."/>
            <person name="Simpson J.R."/>
            <person name="Lauterbach L."/>
            <person name="Steele A.D."/>
            <person name="Gui C."/>
            <person name="Meng S."/>
            <person name="Li G."/>
            <person name="Viehrig K."/>
            <person name="Ye F."/>
            <person name="Su P."/>
            <person name="Kiefer A.F."/>
            <person name="Nichols A."/>
            <person name="Cepeda A.J."/>
            <person name="Yan W."/>
            <person name="Fan B."/>
            <person name="Jiang Y."/>
            <person name="Adhikari A."/>
            <person name="Zheng C.-J."/>
            <person name="Schuster L."/>
            <person name="Cowan T.M."/>
            <person name="Smanski M.J."/>
            <person name="Chevrette M.G."/>
            <person name="De Carvalho L.P.S."/>
            <person name="Shen B."/>
        </authorList>
    </citation>
    <scope>NUCLEOTIDE SEQUENCE [LARGE SCALE GENOMIC DNA]</scope>
    <source>
        <strain evidence="2 3">NPDC012540</strain>
    </source>
</reference>
<feature type="chain" id="PRO_5045812716" description="Lipoprotein" evidence="1">
    <location>
        <begin position="27"/>
        <end position="146"/>
    </location>
</feature>
<evidence type="ECO:0008006" key="4">
    <source>
        <dbReference type="Google" id="ProtNLM"/>
    </source>
</evidence>
<evidence type="ECO:0000313" key="3">
    <source>
        <dbReference type="Proteomes" id="UP001602322"/>
    </source>
</evidence>
<dbReference type="Proteomes" id="UP001602322">
    <property type="component" value="Unassembled WGS sequence"/>
</dbReference>
<sequence length="146" mass="15041">MTLRPRGLLALLVGAALLTGCGGASASGTESGSATETVSLRVSGGIAGVQRGIDVSPGGEVFVTGRGGARESADPLSPAESEELDTLVAAVDFDDLPSRSVSESSMDRFEYRLQYGGHTLVTDKSEDLGPVDDLISHLNSCMQKRG</sequence>
<dbReference type="RefSeq" id="WP_387899841.1">
    <property type="nucleotide sequence ID" value="NZ_JBIBEG010000002.1"/>
</dbReference>
<evidence type="ECO:0000313" key="2">
    <source>
        <dbReference type="EMBL" id="MFF5895751.1"/>
    </source>
</evidence>
<evidence type="ECO:0000256" key="1">
    <source>
        <dbReference type="SAM" id="SignalP"/>
    </source>
</evidence>
<keyword evidence="3" id="KW-1185">Reference proteome</keyword>
<keyword evidence="1" id="KW-0732">Signal</keyword>
<gene>
    <name evidence="2" type="ORF">ACFY8O_07460</name>
</gene>
<comment type="caution">
    <text evidence="2">The sequence shown here is derived from an EMBL/GenBank/DDBJ whole genome shotgun (WGS) entry which is preliminary data.</text>
</comment>
<protein>
    <recommendedName>
        <fullName evidence="4">Lipoprotein</fullName>
    </recommendedName>
</protein>
<organism evidence="2 3">
    <name type="scientific">Streptomyces argenteolus</name>
    <dbReference type="NCBI Taxonomy" id="67274"/>
    <lineage>
        <taxon>Bacteria</taxon>
        <taxon>Bacillati</taxon>
        <taxon>Actinomycetota</taxon>
        <taxon>Actinomycetes</taxon>
        <taxon>Kitasatosporales</taxon>
        <taxon>Streptomycetaceae</taxon>
        <taxon>Streptomyces</taxon>
    </lineage>
</organism>
<dbReference type="EMBL" id="JBIBEG010000002">
    <property type="protein sequence ID" value="MFF5895751.1"/>
    <property type="molecule type" value="Genomic_DNA"/>
</dbReference>
<accession>A0ABW6X303</accession>
<feature type="signal peptide" evidence="1">
    <location>
        <begin position="1"/>
        <end position="26"/>
    </location>
</feature>